<evidence type="ECO:0000259" key="2">
    <source>
        <dbReference type="Pfam" id="PF13839"/>
    </source>
</evidence>
<evidence type="ECO:0000256" key="1">
    <source>
        <dbReference type="ARBA" id="ARBA00007727"/>
    </source>
</evidence>
<feature type="domain" description="Trichome birefringence-like C-terminal" evidence="2">
    <location>
        <begin position="1"/>
        <end position="51"/>
    </location>
</feature>
<dbReference type="Pfam" id="PF13839">
    <property type="entry name" value="PC-Esterase"/>
    <property type="match status" value="1"/>
</dbReference>
<dbReference type="AlphaFoldDB" id="A0A822XVK8"/>
<accession>A0A822XVK8</accession>
<organism evidence="3 4">
    <name type="scientific">Nelumbo nucifera</name>
    <name type="common">Sacred lotus</name>
    <dbReference type="NCBI Taxonomy" id="4432"/>
    <lineage>
        <taxon>Eukaryota</taxon>
        <taxon>Viridiplantae</taxon>
        <taxon>Streptophyta</taxon>
        <taxon>Embryophyta</taxon>
        <taxon>Tracheophyta</taxon>
        <taxon>Spermatophyta</taxon>
        <taxon>Magnoliopsida</taxon>
        <taxon>Proteales</taxon>
        <taxon>Nelumbonaceae</taxon>
        <taxon>Nelumbo</taxon>
    </lineage>
</organism>
<dbReference type="InterPro" id="IPR026057">
    <property type="entry name" value="TBL_C"/>
</dbReference>
<dbReference type="Proteomes" id="UP000607653">
    <property type="component" value="Unassembled WGS sequence"/>
</dbReference>
<proteinExistence type="inferred from homology"/>
<name>A0A822XVK8_NELNU</name>
<comment type="caution">
    <text evidence="3">The sequence shown here is derived from an EMBL/GenBank/DDBJ whole genome shotgun (WGS) entry which is preliminary data.</text>
</comment>
<gene>
    <name evidence="3" type="ORF">HUJ06_022931</name>
</gene>
<comment type="similarity">
    <text evidence="1">Belongs to the PC-esterase family. TBL subfamily.</text>
</comment>
<dbReference type="EMBL" id="DUZY01000001">
    <property type="protein sequence ID" value="DAD21468.1"/>
    <property type="molecule type" value="Genomic_DNA"/>
</dbReference>
<protein>
    <recommendedName>
        <fullName evidence="2">Trichome birefringence-like C-terminal domain-containing protein</fullName>
    </recommendedName>
</protein>
<dbReference type="GO" id="GO:0016740">
    <property type="term" value="F:transferase activity"/>
    <property type="evidence" value="ECO:0007669"/>
    <property type="project" value="InterPro"/>
</dbReference>
<keyword evidence="4" id="KW-1185">Reference proteome</keyword>
<sequence length="51" mass="5476">MKTPATPLNVTSLSEFRTYGHPSIYGRKPGKGPASSIQDCSHLCLSDIPDT</sequence>
<evidence type="ECO:0000313" key="4">
    <source>
        <dbReference type="Proteomes" id="UP000607653"/>
    </source>
</evidence>
<evidence type="ECO:0000313" key="3">
    <source>
        <dbReference type="EMBL" id="DAD21468.1"/>
    </source>
</evidence>
<reference evidence="3 4" key="1">
    <citation type="journal article" date="2020" name="Mol. Biol. Evol.">
        <title>Distinct Expression and Methylation Patterns for Genes with Different Fates following a Single Whole-Genome Duplication in Flowering Plants.</title>
        <authorList>
            <person name="Shi T."/>
            <person name="Rahmani R.S."/>
            <person name="Gugger P.F."/>
            <person name="Wang M."/>
            <person name="Li H."/>
            <person name="Zhang Y."/>
            <person name="Li Z."/>
            <person name="Wang Q."/>
            <person name="Van de Peer Y."/>
            <person name="Marchal K."/>
            <person name="Chen J."/>
        </authorList>
    </citation>
    <scope>NUCLEOTIDE SEQUENCE [LARGE SCALE GENOMIC DNA]</scope>
    <source>
        <tissue evidence="3">Leaf</tissue>
    </source>
</reference>